<sequence>MVRKKKSNPWKPSASPTVQKVMAAKEMERTIKEGMEIMEWARTCQNIVAKMNKVTTKAPNRILNSSGILLEFVIDLLAMTIISFQNGFANVGTEEVKLESVVAPETNFPRETLALMAALSETHQKKIW</sequence>
<reference evidence="1 2" key="1">
    <citation type="journal article" date="2021" name="Commun. Biol.">
        <title>The genome of Shorea leprosula (Dipterocarpaceae) highlights the ecological relevance of drought in aseasonal tropical rainforests.</title>
        <authorList>
            <person name="Ng K.K.S."/>
            <person name="Kobayashi M.J."/>
            <person name="Fawcett J.A."/>
            <person name="Hatakeyama M."/>
            <person name="Paape T."/>
            <person name="Ng C.H."/>
            <person name="Ang C.C."/>
            <person name="Tnah L.H."/>
            <person name="Lee C.T."/>
            <person name="Nishiyama T."/>
            <person name="Sese J."/>
            <person name="O'Brien M.J."/>
            <person name="Copetti D."/>
            <person name="Mohd Noor M.I."/>
            <person name="Ong R.C."/>
            <person name="Putra M."/>
            <person name="Sireger I.Z."/>
            <person name="Indrioko S."/>
            <person name="Kosugi Y."/>
            <person name="Izuno A."/>
            <person name="Isagi Y."/>
            <person name="Lee S.L."/>
            <person name="Shimizu K.K."/>
        </authorList>
    </citation>
    <scope>NUCLEOTIDE SEQUENCE [LARGE SCALE GENOMIC DNA]</scope>
    <source>
        <strain evidence="1">214</strain>
    </source>
</reference>
<accession>A0AAV5K8W0</accession>
<keyword evidence="2" id="KW-1185">Reference proteome</keyword>
<organism evidence="1 2">
    <name type="scientific">Rubroshorea leprosula</name>
    <dbReference type="NCBI Taxonomy" id="152421"/>
    <lineage>
        <taxon>Eukaryota</taxon>
        <taxon>Viridiplantae</taxon>
        <taxon>Streptophyta</taxon>
        <taxon>Embryophyta</taxon>
        <taxon>Tracheophyta</taxon>
        <taxon>Spermatophyta</taxon>
        <taxon>Magnoliopsida</taxon>
        <taxon>eudicotyledons</taxon>
        <taxon>Gunneridae</taxon>
        <taxon>Pentapetalae</taxon>
        <taxon>rosids</taxon>
        <taxon>malvids</taxon>
        <taxon>Malvales</taxon>
        <taxon>Dipterocarpaceae</taxon>
        <taxon>Rubroshorea</taxon>
    </lineage>
</organism>
<evidence type="ECO:0000313" key="1">
    <source>
        <dbReference type="EMBL" id="GKV20474.1"/>
    </source>
</evidence>
<proteinExistence type="predicted"/>
<comment type="caution">
    <text evidence="1">The sequence shown here is derived from an EMBL/GenBank/DDBJ whole genome shotgun (WGS) entry which is preliminary data.</text>
</comment>
<dbReference type="Proteomes" id="UP001054252">
    <property type="component" value="Unassembled WGS sequence"/>
</dbReference>
<evidence type="ECO:0000313" key="2">
    <source>
        <dbReference type="Proteomes" id="UP001054252"/>
    </source>
</evidence>
<dbReference type="AlphaFoldDB" id="A0AAV5K8W0"/>
<dbReference type="EMBL" id="BPVZ01000055">
    <property type="protein sequence ID" value="GKV20474.1"/>
    <property type="molecule type" value="Genomic_DNA"/>
</dbReference>
<name>A0AAV5K8W0_9ROSI</name>
<gene>
    <name evidence="1" type="ORF">SLEP1_g30598</name>
</gene>
<protein>
    <submittedName>
        <fullName evidence="1">Uncharacterized protein</fullName>
    </submittedName>
</protein>